<evidence type="ECO:0000313" key="1">
    <source>
        <dbReference type="EMBL" id="MBB4277689.1"/>
    </source>
</evidence>
<keyword evidence="1" id="KW-0315">Glutamine amidotransferase</keyword>
<name>A0A7W6RS81_9HYPH</name>
<dbReference type="PROSITE" id="PS51273">
    <property type="entry name" value="GATASE_TYPE_1"/>
    <property type="match status" value="1"/>
</dbReference>
<dbReference type="GO" id="GO:0006598">
    <property type="term" value="P:polyamine catabolic process"/>
    <property type="evidence" value="ECO:0007669"/>
    <property type="project" value="TreeGrafter"/>
</dbReference>
<dbReference type="InterPro" id="IPR011697">
    <property type="entry name" value="Peptidase_C26"/>
</dbReference>
<keyword evidence="1" id="KW-0808">Transferase</keyword>
<sequence>MNMLHLPRIGITPDINDLPVPETEYVVRQNYADAISKAGGLPFLLPYHEPVGDYLDVIDGLLVTGGLFDIDPALYRQTSRKDYAMKPARTNFERALIEGALSRAIPVVGICNGMQLLAVCLGGELVQDISTEIDGALEHKPDQSASIAHHRIEISGTSRHLQTSAGEVHEVNSVHHQSVLPSDAYQVLAVSPDGVVEALEKKDGGFAVGVQWHPEYGVADIDTIIFETFLSKAREYSQKK</sequence>
<protein>
    <submittedName>
        <fullName evidence="1">Putative glutamine amidotransferase</fullName>
    </submittedName>
</protein>
<gene>
    <name evidence="1" type="ORF">GGE12_005498</name>
</gene>
<dbReference type="GO" id="GO:0033969">
    <property type="term" value="F:gamma-glutamyl-gamma-aminobutyrate hydrolase activity"/>
    <property type="evidence" value="ECO:0007669"/>
    <property type="project" value="TreeGrafter"/>
</dbReference>
<dbReference type="InterPro" id="IPR029062">
    <property type="entry name" value="Class_I_gatase-like"/>
</dbReference>
<dbReference type="CDD" id="cd01745">
    <property type="entry name" value="GATase1_2"/>
    <property type="match status" value="1"/>
</dbReference>
<dbReference type="Gene3D" id="3.40.50.880">
    <property type="match status" value="1"/>
</dbReference>
<dbReference type="InterPro" id="IPR044668">
    <property type="entry name" value="PuuD-like"/>
</dbReference>
<dbReference type="GO" id="GO:0005829">
    <property type="term" value="C:cytosol"/>
    <property type="evidence" value="ECO:0007669"/>
    <property type="project" value="TreeGrafter"/>
</dbReference>
<dbReference type="EMBL" id="JACIGM010000014">
    <property type="protein sequence ID" value="MBB4277689.1"/>
    <property type="molecule type" value="Genomic_DNA"/>
</dbReference>
<dbReference type="Proteomes" id="UP000533641">
    <property type="component" value="Unassembled WGS sequence"/>
</dbReference>
<dbReference type="RefSeq" id="WP_246778674.1">
    <property type="nucleotide sequence ID" value="NZ_JACIGM010000014.1"/>
</dbReference>
<dbReference type="Pfam" id="PF07722">
    <property type="entry name" value="Peptidase_C26"/>
    <property type="match status" value="1"/>
</dbReference>
<dbReference type="PANTHER" id="PTHR43235:SF1">
    <property type="entry name" value="GLUTAMINE AMIDOTRANSFERASE PB2B2.05-RELATED"/>
    <property type="match status" value="1"/>
</dbReference>
<dbReference type="PANTHER" id="PTHR43235">
    <property type="entry name" value="GLUTAMINE AMIDOTRANSFERASE PB2B2.05-RELATED"/>
    <property type="match status" value="1"/>
</dbReference>
<evidence type="ECO:0000313" key="2">
    <source>
        <dbReference type="Proteomes" id="UP000533641"/>
    </source>
</evidence>
<accession>A0A7W6RS81</accession>
<comment type="caution">
    <text evidence="1">The sequence shown here is derived from an EMBL/GenBank/DDBJ whole genome shotgun (WGS) entry which is preliminary data.</text>
</comment>
<reference evidence="1 2" key="1">
    <citation type="submission" date="2020-08" db="EMBL/GenBank/DDBJ databases">
        <title>Genomic Encyclopedia of Type Strains, Phase IV (KMG-V): Genome sequencing to study the core and pangenomes of soil and plant-associated prokaryotes.</title>
        <authorList>
            <person name="Whitman W."/>
        </authorList>
    </citation>
    <scope>NUCLEOTIDE SEQUENCE [LARGE SCALE GENOMIC DNA]</scope>
    <source>
        <strain evidence="1 2">SEMIA 402</strain>
    </source>
</reference>
<organism evidence="1 2">
    <name type="scientific">Rhizobium mongolense</name>
    <dbReference type="NCBI Taxonomy" id="57676"/>
    <lineage>
        <taxon>Bacteria</taxon>
        <taxon>Pseudomonadati</taxon>
        <taxon>Pseudomonadota</taxon>
        <taxon>Alphaproteobacteria</taxon>
        <taxon>Hyphomicrobiales</taxon>
        <taxon>Rhizobiaceae</taxon>
        <taxon>Rhizobium/Agrobacterium group</taxon>
        <taxon>Rhizobium</taxon>
    </lineage>
</organism>
<dbReference type="AlphaFoldDB" id="A0A7W6RS81"/>
<dbReference type="GO" id="GO:0016740">
    <property type="term" value="F:transferase activity"/>
    <property type="evidence" value="ECO:0007669"/>
    <property type="project" value="UniProtKB-KW"/>
</dbReference>
<dbReference type="SUPFAM" id="SSF52317">
    <property type="entry name" value="Class I glutamine amidotransferase-like"/>
    <property type="match status" value="1"/>
</dbReference>
<proteinExistence type="predicted"/>